<reference evidence="5" key="2">
    <citation type="submission" date="2021-04" db="EMBL/GenBank/DDBJ databases">
        <authorList>
            <person name="Gilroy R."/>
        </authorList>
    </citation>
    <scope>NUCLEOTIDE SEQUENCE</scope>
    <source>
        <strain evidence="5">CHK183-1962</strain>
    </source>
</reference>
<reference evidence="5" key="1">
    <citation type="journal article" date="2021" name="PeerJ">
        <title>Extensive microbial diversity within the chicken gut microbiome revealed by metagenomics and culture.</title>
        <authorList>
            <person name="Gilroy R."/>
            <person name="Ravi A."/>
            <person name="Getino M."/>
            <person name="Pursley I."/>
            <person name="Horton D.L."/>
            <person name="Alikhan N.F."/>
            <person name="Baker D."/>
            <person name="Gharbi K."/>
            <person name="Hall N."/>
            <person name="Watson M."/>
            <person name="Adriaenssens E.M."/>
            <person name="Foster-Nyarko E."/>
            <person name="Jarju S."/>
            <person name="Secka A."/>
            <person name="Antonio M."/>
            <person name="Oren A."/>
            <person name="Chaudhuri R.R."/>
            <person name="La Ragione R."/>
            <person name="Hildebrand F."/>
            <person name="Pallen M.J."/>
        </authorList>
    </citation>
    <scope>NUCLEOTIDE SEQUENCE</scope>
    <source>
        <strain evidence="5">CHK183-1962</strain>
    </source>
</reference>
<evidence type="ECO:0000256" key="3">
    <source>
        <dbReference type="ARBA" id="ARBA00023163"/>
    </source>
</evidence>
<organism evidence="5 6">
    <name type="scientific">Candidatus Fusicatenibacter merdavium</name>
    <dbReference type="NCBI Taxonomy" id="2838600"/>
    <lineage>
        <taxon>Bacteria</taxon>
        <taxon>Bacillati</taxon>
        <taxon>Bacillota</taxon>
        <taxon>Clostridia</taxon>
        <taxon>Lachnospirales</taxon>
        <taxon>Lachnospiraceae</taxon>
        <taxon>Fusicatenibacter</taxon>
    </lineage>
</organism>
<dbReference type="AlphaFoldDB" id="A0A9D2BIZ5"/>
<dbReference type="PROSITE" id="PS00041">
    <property type="entry name" value="HTH_ARAC_FAMILY_1"/>
    <property type="match status" value="1"/>
</dbReference>
<keyword evidence="3" id="KW-0804">Transcription</keyword>
<dbReference type="PRINTS" id="PR00032">
    <property type="entry name" value="HTHARAC"/>
</dbReference>
<dbReference type="InterPro" id="IPR003313">
    <property type="entry name" value="AraC-bd"/>
</dbReference>
<sequence length="302" mass="35274">MQIHLNDTGKEVKSHGSYEFPFLASHEVLSSYERGSFSWHWHPEIELTLFLSGDMEYQVNDRIYHMQAGDGLFCNTNALHTGRMLEGRDCEYFSITFLPRLISGFEGSRIHTRFMEPVLTSARLSSVSFSPAVAWEKEALERFHNIYQLSLHPTPTYELEIQRELSGFWQTLFLHETMELQPAAERVVRETERLRAMLDYLHSHYREKITLEDVAKHINISRSECCRFFRKHMKISLFDYLLNYRVEQSLPLLRDKDLSITQIAEQTGFGGSAYFAKIFKKEMGVSPSQYRNNGAREPLTAR</sequence>
<accession>A0A9D2BIZ5</accession>
<dbReference type="GO" id="GO:0003700">
    <property type="term" value="F:DNA-binding transcription factor activity"/>
    <property type="evidence" value="ECO:0007669"/>
    <property type="project" value="InterPro"/>
</dbReference>
<dbReference type="SUPFAM" id="SSF51215">
    <property type="entry name" value="Regulatory protein AraC"/>
    <property type="match status" value="1"/>
</dbReference>
<dbReference type="PROSITE" id="PS01124">
    <property type="entry name" value="HTH_ARAC_FAMILY_2"/>
    <property type="match status" value="1"/>
</dbReference>
<dbReference type="InterPro" id="IPR018060">
    <property type="entry name" value="HTH_AraC"/>
</dbReference>
<dbReference type="SMART" id="SM00342">
    <property type="entry name" value="HTH_ARAC"/>
    <property type="match status" value="1"/>
</dbReference>
<keyword evidence="2" id="KW-0238">DNA-binding</keyword>
<dbReference type="InterPro" id="IPR020449">
    <property type="entry name" value="Tscrpt_reg_AraC-type_HTH"/>
</dbReference>
<gene>
    <name evidence="5" type="ORF">H9734_09980</name>
</gene>
<proteinExistence type="predicted"/>
<feature type="domain" description="HTH araC/xylS-type" evidence="4">
    <location>
        <begin position="195"/>
        <end position="293"/>
    </location>
</feature>
<dbReference type="InterPro" id="IPR014710">
    <property type="entry name" value="RmlC-like_jellyroll"/>
</dbReference>
<dbReference type="Gene3D" id="2.60.120.10">
    <property type="entry name" value="Jelly Rolls"/>
    <property type="match status" value="1"/>
</dbReference>
<dbReference type="EMBL" id="DXEK01000163">
    <property type="protein sequence ID" value="HIX77906.1"/>
    <property type="molecule type" value="Genomic_DNA"/>
</dbReference>
<evidence type="ECO:0000259" key="4">
    <source>
        <dbReference type="PROSITE" id="PS01124"/>
    </source>
</evidence>
<evidence type="ECO:0000313" key="5">
    <source>
        <dbReference type="EMBL" id="HIX77906.1"/>
    </source>
</evidence>
<dbReference type="Gene3D" id="1.10.10.60">
    <property type="entry name" value="Homeodomain-like"/>
    <property type="match status" value="2"/>
</dbReference>
<evidence type="ECO:0000256" key="2">
    <source>
        <dbReference type="ARBA" id="ARBA00023125"/>
    </source>
</evidence>
<dbReference type="GO" id="GO:0043565">
    <property type="term" value="F:sequence-specific DNA binding"/>
    <property type="evidence" value="ECO:0007669"/>
    <property type="project" value="InterPro"/>
</dbReference>
<dbReference type="PANTHER" id="PTHR43280:SF28">
    <property type="entry name" value="HTH-TYPE TRANSCRIPTIONAL ACTIVATOR RHAS"/>
    <property type="match status" value="1"/>
</dbReference>
<comment type="caution">
    <text evidence="5">The sequence shown here is derived from an EMBL/GenBank/DDBJ whole genome shotgun (WGS) entry which is preliminary data.</text>
</comment>
<dbReference type="PANTHER" id="PTHR43280">
    <property type="entry name" value="ARAC-FAMILY TRANSCRIPTIONAL REGULATOR"/>
    <property type="match status" value="1"/>
</dbReference>
<dbReference type="SUPFAM" id="SSF46689">
    <property type="entry name" value="Homeodomain-like"/>
    <property type="match status" value="2"/>
</dbReference>
<protein>
    <submittedName>
        <fullName evidence="5">AraC family transcriptional regulator</fullName>
    </submittedName>
</protein>
<dbReference type="Pfam" id="PF02311">
    <property type="entry name" value="AraC_binding"/>
    <property type="match status" value="1"/>
</dbReference>
<dbReference type="InterPro" id="IPR037923">
    <property type="entry name" value="HTH-like"/>
</dbReference>
<dbReference type="Pfam" id="PF12833">
    <property type="entry name" value="HTH_18"/>
    <property type="match status" value="1"/>
</dbReference>
<dbReference type="InterPro" id="IPR009057">
    <property type="entry name" value="Homeodomain-like_sf"/>
</dbReference>
<dbReference type="InterPro" id="IPR018062">
    <property type="entry name" value="HTH_AraC-typ_CS"/>
</dbReference>
<evidence type="ECO:0000256" key="1">
    <source>
        <dbReference type="ARBA" id="ARBA00023015"/>
    </source>
</evidence>
<dbReference type="Proteomes" id="UP000886890">
    <property type="component" value="Unassembled WGS sequence"/>
</dbReference>
<keyword evidence="1" id="KW-0805">Transcription regulation</keyword>
<evidence type="ECO:0000313" key="6">
    <source>
        <dbReference type="Proteomes" id="UP000886890"/>
    </source>
</evidence>
<name>A0A9D2BIZ5_9FIRM</name>